<dbReference type="NCBIfam" id="NF009487">
    <property type="entry name" value="PRK12849.1"/>
    <property type="match status" value="1"/>
</dbReference>
<feature type="binding site" evidence="3">
    <location>
        <position position="413"/>
    </location>
    <ligand>
        <name>ATP</name>
        <dbReference type="ChEBI" id="CHEBI:30616"/>
    </ligand>
</feature>
<dbReference type="Proteomes" id="UP001185012">
    <property type="component" value="Unassembled WGS sequence"/>
</dbReference>
<dbReference type="InterPro" id="IPR002423">
    <property type="entry name" value="Cpn60/GroEL/TCP-1"/>
</dbReference>
<dbReference type="NCBIfam" id="NF009488">
    <property type="entry name" value="PRK12850.1"/>
    <property type="match status" value="1"/>
</dbReference>
<dbReference type="PRINTS" id="PR00298">
    <property type="entry name" value="CHAPERONIN60"/>
</dbReference>
<keyword evidence="3" id="KW-0547">Nucleotide-binding</keyword>
<dbReference type="SUPFAM" id="SSF52029">
    <property type="entry name" value="GroEL apical domain-like"/>
    <property type="match status" value="1"/>
</dbReference>
<dbReference type="InterPro" id="IPR027410">
    <property type="entry name" value="TCP-1-like_intermed_sf"/>
</dbReference>
<keyword evidence="3" id="KW-0067">ATP-binding</keyword>
<evidence type="ECO:0000313" key="7">
    <source>
        <dbReference type="EMBL" id="MDR6227519.1"/>
    </source>
</evidence>
<dbReference type="EC" id="5.6.1.7" evidence="3"/>
<evidence type="ECO:0000313" key="8">
    <source>
        <dbReference type="Proteomes" id="UP001185012"/>
    </source>
</evidence>
<evidence type="ECO:0000256" key="1">
    <source>
        <dbReference type="ARBA" id="ARBA00006607"/>
    </source>
</evidence>
<name>A0ABU1IUC9_9BACL</name>
<dbReference type="Pfam" id="PF00118">
    <property type="entry name" value="Cpn60_TCP1"/>
    <property type="match status" value="1"/>
</dbReference>
<dbReference type="NCBIfam" id="TIGR02348">
    <property type="entry name" value="GroEL"/>
    <property type="match status" value="1"/>
</dbReference>
<dbReference type="Gene3D" id="1.10.560.10">
    <property type="entry name" value="GroEL-like equatorial domain"/>
    <property type="match status" value="1"/>
</dbReference>
<sequence length="546" mass="58038">MAKEIKFSEDARRSMLRGVDALANAVKVTLGPKGRNVVLEKKFGSPLITNDGVTIAKDIELEDKFENMGAQLVKEVATKTNDVAGDGTTTATVLAQAMIREGLKNVAAGANPMVIRRGIEKAVNAAVEEIKNIAKPVETRESIAQVASISANEAEVGELIAEAMEKVGNDGVITVEESKGFATELEVVEGMQFDRGYISPYMITDSDKMEAVLDDPYILITDKKITNVQEILPMLEKVVQQGKPLLIIAEDLEGEALATLVVNKLRGTFNAVAVKAPGFGDRRKAMLQDIAILTGGQVITEDLGMDLKTADFSALGRARQVRVTKEETIVVDGAGDRSEINSRVNQIRQQLEETTSEFDKEKLQERLAKLAGGVAVIKVGAATETELKERKLRIEDALNSTRAGVEEGMVSGGGTALVNVLHAVENVDATGDELTGVNIIRRALEEPLRQIAFNAGLEGSVVVERAKKEEVGIGFNAATGEWVDMIKAGIVDPAKVTRSALQNAASVAAMVLTTEAVVADQPEEEAPAPGGGMGDMGGMGGMGGMM</sequence>
<feature type="binding site" evidence="3">
    <location>
        <begin position="476"/>
        <end position="478"/>
    </location>
    <ligand>
        <name>ATP</name>
        <dbReference type="ChEBI" id="CHEBI:30616"/>
    </ligand>
</feature>
<gene>
    <name evidence="3" type="primary">groEL</name>
    <name evidence="3" type="synonym">groL</name>
    <name evidence="7" type="ORF">JOE21_003542</name>
</gene>
<comment type="caution">
    <text evidence="7">The sequence shown here is derived from an EMBL/GenBank/DDBJ whole genome shotgun (WGS) entry which is preliminary data.</text>
</comment>
<comment type="subunit">
    <text evidence="3 5">Forms a cylinder of 14 subunits composed of two heptameric rings stacked back-to-back. Interacts with the co-chaperonin GroES.</text>
</comment>
<dbReference type="InterPro" id="IPR027409">
    <property type="entry name" value="GroEL-like_apical_dom_sf"/>
</dbReference>
<dbReference type="NCBIfam" id="NF000592">
    <property type="entry name" value="PRK00013.1"/>
    <property type="match status" value="1"/>
</dbReference>
<comment type="function">
    <text evidence="3 5">Together with its co-chaperonin GroES, plays an essential role in assisting protein folding. The GroEL-GroES system forms a nano-cage that allows encapsulation of the non-native substrate proteins and provides a physical environment optimized to promote and accelerate protein folding.</text>
</comment>
<dbReference type="NCBIfam" id="NF009489">
    <property type="entry name" value="PRK12851.1"/>
    <property type="match status" value="1"/>
</dbReference>
<organism evidence="7 8">
    <name type="scientific">Desmospora profundinema</name>
    <dbReference type="NCBI Taxonomy" id="1571184"/>
    <lineage>
        <taxon>Bacteria</taxon>
        <taxon>Bacillati</taxon>
        <taxon>Bacillota</taxon>
        <taxon>Bacilli</taxon>
        <taxon>Bacillales</taxon>
        <taxon>Thermoactinomycetaceae</taxon>
        <taxon>Desmospora</taxon>
    </lineage>
</organism>
<accession>A0ABU1IUC9</accession>
<protein>
    <recommendedName>
        <fullName evidence="3">Chaperonin GroEL</fullName>
        <ecNumber evidence="3">5.6.1.7</ecNumber>
    </recommendedName>
    <alternativeName>
        <fullName evidence="3">60 kDa chaperonin</fullName>
    </alternativeName>
    <alternativeName>
        <fullName evidence="3">Chaperonin-60</fullName>
        <shortName evidence="3">Cpn60</shortName>
    </alternativeName>
</protein>
<feature type="binding site" evidence="3">
    <location>
        <begin position="86"/>
        <end position="90"/>
    </location>
    <ligand>
        <name>ATP</name>
        <dbReference type="ChEBI" id="CHEBI:30616"/>
    </ligand>
</feature>
<evidence type="ECO:0000256" key="3">
    <source>
        <dbReference type="HAMAP-Rule" id="MF_00600"/>
    </source>
</evidence>
<evidence type="ECO:0000256" key="4">
    <source>
        <dbReference type="RuleBase" id="RU000418"/>
    </source>
</evidence>
<comment type="caution">
    <text evidence="3">Lacks conserved residue(s) required for the propagation of feature annotation.</text>
</comment>
<dbReference type="SUPFAM" id="SSF54849">
    <property type="entry name" value="GroEL-intermediate domain like"/>
    <property type="match status" value="1"/>
</dbReference>
<dbReference type="SUPFAM" id="SSF48592">
    <property type="entry name" value="GroEL equatorial domain-like"/>
    <property type="match status" value="1"/>
</dbReference>
<keyword evidence="8" id="KW-1185">Reference proteome</keyword>
<feature type="binding site" evidence="3">
    <location>
        <begin position="29"/>
        <end position="32"/>
    </location>
    <ligand>
        <name>ATP</name>
        <dbReference type="ChEBI" id="CHEBI:30616"/>
    </ligand>
</feature>
<comment type="subcellular location">
    <subcellularLocation>
        <location evidence="3">Cytoplasm</location>
    </subcellularLocation>
</comment>
<evidence type="ECO:0000256" key="2">
    <source>
        <dbReference type="ARBA" id="ARBA00023186"/>
    </source>
</evidence>
<dbReference type="Gene3D" id="3.30.260.10">
    <property type="entry name" value="TCP-1-like chaperonin intermediate domain"/>
    <property type="match status" value="1"/>
</dbReference>
<dbReference type="HAMAP" id="MF_00600">
    <property type="entry name" value="CH60"/>
    <property type="match status" value="1"/>
</dbReference>
<reference evidence="7 8" key="1">
    <citation type="submission" date="2023-07" db="EMBL/GenBank/DDBJ databases">
        <title>Genomic Encyclopedia of Type Strains, Phase IV (KMG-IV): sequencing the most valuable type-strain genomes for metagenomic binning, comparative biology and taxonomic classification.</title>
        <authorList>
            <person name="Goeker M."/>
        </authorList>
    </citation>
    <scope>NUCLEOTIDE SEQUENCE [LARGE SCALE GENOMIC DNA]</scope>
    <source>
        <strain evidence="7 8">DSM 45903</strain>
    </source>
</reference>
<keyword evidence="6" id="KW-0175">Coiled coil</keyword>
<feature type="binding site" evidence="3">
    <location>
        <position position="492"/>
    </location>
    <ligand>
        <name>ATP</name>
        <dbReference type="ChEBI" id="CHEBI:30616"/>
    </ligand>
</feature>
<dbReference type="RefSeq" id="WP_309868584.1">
    <property type="nucleotide sequence ID" value="NZ_JAVDQG010000010.1"/>
</dbReference>
<evidence type="ECO:0000256" key="6">
    <source>
        <dbReference type="SAM" id="Coils"/>
    </source>
</evidence>
<dbReference type="Gene3D" id="3.50.7.10">
    <property type="entry name" value="GroEL"/>
    <property type="match status" value="1"/>
</dbReference>
<keyword evidence="3" id="KW-0963">Cytoplasm</keyword>
<keyword evidence="2 3" id="KW-0143">Chaperone</keyword>
<keyword evidence="3" id="KW-0413">Isomerase</keyword>
<evidence type="ECO:0000256" key="5">
    <source>
        <dbReference type="RuleBase" id="RU000419"/>
    </source>
</evidence>
<feature type="coiled-coil region" evidence="6">
    <location>
        <begin position="337"/>
        <end position="364"/>
    </location>
</feature>
<dbReference type="InterPro" id="IPR027413">
    <property type="entry name" value="GROEL-like_equatorial_sf"/>
</dbReference>
<dbReference type="EMBL" id="JAVDQG010000010">
    <property type="protein sequence ID" value="MDR6227519.1"/>
    <property type="molecule type" value="Genomic_DNA"/>
</dbReference>
<dbReference type="InterPro" id="IPR001844">
    <property type="entry name" value="Cpn60/GroEL"/>
</dbReference>
<dbReference type="CDD" id="cd03344">
    <property type="entry name" value="GroEL"/>
    <property type="match status" value="1"/>
</dbReference>
<proteinExistence type="inferred from homology"/>
<dbReference type="PANTHER" id="PTHR45633">
    <property type="entry name" value="60 KDA HEAT SHOCK PROTEIN, MITOCHONDRIAL"/>
    <property type="match status" value="1"/>
</dbReference>
<comment type="similarity">
    <text evidence="1 3 4">Belongs to the chaperonin (HSP60) family.</text>
</comment>